<accession>A0A7X1E5U2</accession>
<feature type="domain" description="HTH lacI-type" evidence="4">
    <location>
        <begin position="7"/>
        <end position="61"/>
    </location>
</feature>
<reference evidence="5 6" key="1">
    <citation type="submission" date="2020-07" db="EMBL/GenBank/DDBJ databases">
        <authorList>
            <person name="Feng X."/>
        </authorList>
    </citation>
    <scope>NUCLEOTIDE SEQUENCE [LARGE SCALE GENOMIC DNA]</scope>
    <source>
        <strain evidence="5 6">JCM14086</strain>
    </source>
</reference>
<evidence type="ECO:0000313" key="5">
    <source>
        <dbReference type="EMBL" id="MBC2603423.1"/>
    </source>
</evidence>
<proteinExistence type="predicted"/>
<dbReference type="AlphaFoldDB" id="A0A7X1E5U2"/>
<keyword evidence="6" id="KW-1185">Reference proteome</keyword>
<dbReference type="EMBL" id="JACHVA010000126">
    <property type="protein sequence ID" value="MBC2603423.1"/>
    <property type="molecule type" value="Genomic_DNA"/>
</dbReference>
<dbReference type="GO" id="GO:0003700">
    <property type="term" value="F:DNA-binding transcription factor activity"/>
    <property type="evidence" value="ECO:0007669"/>
    <property type="project" value="TreeGrafter"/>
</dbReference>
<dbReference type="SUPFAM" id="SSF53822">
    <property type="entry name" value="Periplasmic binding protein-like I"/>
    <property type="match status" value="1"/>
</dbReference>
<evidence type="ECO:0000256" key="2">
    <source>
        <dbReference type="ARBA" id="ARBA00023125"/>
    </source>
</evidence>
<organism evidence="5 6">
    <name type="scientific">Puniceicoccus vermicola</name>
    <dbReference type="NCBI Taxonomy" id="388746"/>
    <lineage>
        <taxon>Bacteria</taxon>
        <taxon>Pseudomonadati</taxon>
        <taxon>Verrucomicrobiota</taxon>
        <taxon>Opitutia</taxon>
        <taxon>Puniceicoccales</taxon>
        <taxon>Puniceicoccaceae</taxon>
        <taxon>Puniceicoccus</taxon>
    </lineage>
</organism>
<dbReference type="PROSITE" id="PS50932">
    <property type="entry name" value="HTH_LACI_2"/>
    <property type="match status" value="1"/>
</dbReference>
<gene>
    <name evidence="5" type="ORF">H5P30_16690</name>
</gene>
<evidence type="ECO:0000313" key="6">
    <source>
        <dbReference type="Proteomes" id="UP000525652"/>
    </source>
</evidence>
<dbReference type="Gene3D" id="3.40.50.2300">
    <property type="match status" value="2"/>
</dbReference>
<dbReference type="Pfam" id="PF00356">
    <property type="entry name" value="LacI"/>
    <property type="match status" value="1"/>
</dbReference>
<sequence length="340" mass="38528">MGKIVGITTRDVAAKAGVSAMTVSLALRNDKRVSEKSKKKVFAAAEELGYRVNPYVSTLMKSVRSRKTIKDNPTFAFIARKDQVLGPRSKQLKDQMLSVISDHCHRVGCNVELHEIEPDQGPFISKVLWNRGVCGLILGPFRFGHLDLSWEKFVPVSLSESFSSIPVSKVVHDNFSGMELAFSKLWEHGFRSPGLLVSQKGHINTRNRWLDSFLGNSFRKNLTFVKRRIFDHPYLEKTALEKWLRKNEFDCLITCHKETISLLSELGYSVPRDLSIIHLDCGFLEENYSGIDQDFESRSETAVQLLLDKLCLNEYGLPRLPYALHTKGKWVDGQTIQSPG</sequence>
<dbReference type="InterPro" id="IPR028082">
    <property type="entry name" value="Peripla_BP_I"/>
</dbReference>
<dbReference type="SUPFAM" id="SSF47413">
    <property type="entry name" value="lambda repressor-like DNA-binding domains"/>
    <property type="match status" value="1"/>
</dbReference>
<dbReference type="Gene3D" id="1.10.260.40">
    <property type="entry name" value="lambda repressor-like DNA-binding domains"/>
    <property type="match status" value="1"/>
</dbReference>
<dbReference type="CDD" id="cd01392">
    <property type="entry name" value="HTH_LacI"/>
    <property type="match status" value="1"/>
</dbReference>
<dbReference type="InterPro" id="IPR046335">
    <property type="entry name" value="LacI/GalR-like_sensor"/>
</dbReference>
<keyword evidence="3" id="KW-0804">Transcription</keyword>
<dbReference type="PANTHER" id="PTHR30146:SF24">
    <property type="entry name" value="XYLOSE OPERON REGULATORY PROTEIN"/>
    <property type="match status" value="1"/>
</dbReference>
<protein>
    <submittedName>
        <fullName evidence="5">LacI family DNA-binding transcriptional regulator</fullName>
    </submittedName>
</protein>
<dbReference type="InterPro" id="IPR000843">
    <property type="entry name" value="HTH_LacI"/>
</dbReference>
<name>A0A7X1E5U2_9BACT</name>
<evidence type="ECO:0000259" key="4">
    <source>
        <dbReference type="PROSITE" id="PS50932"/>
    </source>
</evidence>
<keyword evidence="2 5" id="KW-0238">DNA-binding</keyword>
<evidence type="ECO:0000256" key="3">
    <source>
        <dbReference type="ARBA" id="ARBA00023163"/>
    </source>
</evidence>
<dbReference type="Proteomes" id="UP000525652">
    <property type="component" value="Unassembled WGS sequence"/>
</dbReference>
<evidence type="ECO:0000256" key="1">
    <source>
        <dbReference type="ARBA" id="ARBA00023015"/>
    </source>
</evidence>
<dbReference type="Pfam" id="PF13377">
    <property type="entry name" value="Peripla_BP_3"/>
    <property type="match status" value="1"/>
</dbReference>
<dbReference type="GO" id="GO:0000976">
    <property type="term" value="F:transcription cis-regulatory region binding"/>
    <property type="evidence" value="ECO:0007669"/>
    <property type="project" value="TreeGrafter"/>
</dbReference>
<dbReference type="InterPro" id="IPR010982">
    <property type="entry name" value="Lambda_DNA-bd_dom_sf"/>
</dbReference>
<keyword evidence="1" id="KW-0805">Transcription regulation</keyword>
<comment type="caution">
    <text evidence="5">The sequence shown here is derived from an EMBL/GenBank/DDBJ whole genome shotgun (WGS) entry which is preliminary data.</text>
</comment>
<dbReference type="RefSeq" id="WP_185694049.1">
    <property type="nucleotide sequence ID" value="NZ_JACHVA010000126.1"/>
</dbReference>
<dbReference type="PANTHER" id="PTHR30146">
    <property type="entry name" value="LACI-RELATED TRANSCRIPTIONAL REPRESSOR"/>
    <property type="match status" value="1"/>
</dbReference>
<dbReference type="SMART" id="SM00354">
    <property type="entry name" value="HTH_LACI"/>
    <property type="match status" value="1"/>
</dbReference>